<dbReference type="Proteomes" id="UP001557485">
    <property type="component" value="Unassembled WGS sequence"/>
</dbReference>
<comment type="caution">
    <text evidence="1">The sequence shown here is derived from an EMBL/GenBank/DDBJ whole genome shotgun (WGS) entry which is preliminary data.</text>
</comment>
<sequence length="85" mass="9532">MHENQNHPTHSTGTPEQTAAATIKDWVTINQFCVEFPNIPEPTVRWQLTTRKTNGLAPHVKVLGKQRFISILGYAAWLSASSPTY</sequence>
<name>A0ABV3U546_9GAMM</name>
<dbReference type="RefSeq" id="WP_368381355.1">
    <property type="nucleotide sequence ID" value="NZ_JBFRYA010000007.1"/>
</dbReference>
<organism evidence="1 2">
    <name type="scientific">Zhongshania guokunii</name>
    <dbReference type="NCBI Taxonomy" id="641783"/>
    <lineage>
        <taxon>Bacteria</taxon>
        <taxon>Pseudomonadati</taxon>
        <taxon>Pseudomonadota</taxon>
        <taxon>Gammaproteobacteria</taxon>
        <taxon>Cellvibrionales</taxon>
        <taxon>Spongiibacteraceae</taxon>
        <taxon>Zhongshania</taxon>
    </lineage>
</organism>
<evidence type="ECO:0000313" key="1">
    <source>
        <dbReference type="EMBL" id="MEX1669083.1"/>
    </source>
</evidence>
<keyword evidence="2" id="KW-1185">Reference proteome</keyword>
<reference evidence="1 2" key="1">
    <citation type="journal article" date="2011" name="Int. J. Syst. Evol. Microbiol.">
        <title>Zhongshania antarctica gen. nov., sp. nov. and Zhongshania guokunii sp. nov., gammaproteobacteria respectively isolated from coastal attached (fast) ice and surface seawater of the Antarctic.</title>
        <authorList>
            <person name="Li H.J."/>
            <person name="Zhang X.Y."/>
            <person name="Chen C.X."/>
            <person name="Zhang Y.J."/>
            <person name="Gao Z.M."/>
            <person name="Yu Y."/>
            <person name="Chen X.L."/>
            <person name="Chen B."/>
            <person name="Zhang Y.Z."/>
        </authorList>
    </citation>
    <scope>NUCLEOTIDE SEQUENCE [LARGE SCALE GENOMIC DNA]</scope>
    <source>
        <strain evidence="1 2">ZS6-22T</strain>
    </source>
</reference>
<accession>A0ABV3U546</accession>
<proteinExistence type="predicted"/>
<protein>
    <submittedName>
        <fullName evidence="1">Uncharacterized protein</fullName>
    </submittedName>
</protein>
<evidence type="ECO:0000313" key="2">
    <source>
        <dbReference type="Proteomes" id="UP001557485"/>
    </source>
</evidence>
<dbReference type="EMBL" id="JBFRYA010000007">
    <property type="protein sequence ID" value="MEX1669083.1"/>
    <property type="molecule type" value="Genomic_DNA"/>
</dbReference>
<gene>
    <name evidence="1" type="ORF">AB4876_09165</name>
</gene>